<feature type="compositionally biased region" description="Basic residues" evidence="2">
    <location>
        <begin position="685"/>
        <end position="694"/>
    </location>
</feature>
<evidence type="ECO:0000256" key="1">
    <source>
        <dbReference type="SAM" id="Coils"/>
    </source>
</evidence>
<name>A0A498JQI1_MALDO</name>
<evidence type="ECO:0008006" key="5">
    <source>
        <dbReference type="Google" id="ProtNLM"/>
    </source>
</evidence>
<dbReference type="STRING" id="3750.A0A498JQI1"/>
<feature type="compositionally biased region" description="Basic and acidic residues" evidence="2">
    <location>
        <begin position="659"/>
        <end position="684"/>
    </location>
</feature>
<dbReference type="AlphaFoldDB" id="A0A498JQI1"/>
<keyword evidence="4" id="KW-1185">Reference proteome</keyword>
<sequence length="944" mass="107193">MGYIVRKGRPASDLFASRRTPLPKFSDIRTASQYPNHEKPKSLHPTCSNNVINRPEGNRTAIGASAKSFTDAVLALPAFVTVGNEAGRSRIHKLHFQKNGDSLWVDGSQSSQVSSLENQVNDPGFDVSLSQVKSMESQVKDPGDKVLSSQVESLQSLVKYPEADVSLSSQNESLQSQVKDPEADVSPSSQVKSSENQVNDPGGQVNSSLGQVKFPESCTFQLENKIGSLQATMDKLKQEKLWEKVELMREVDLLMLRELLQKVEKLRRISAWPLVMRLWRILQLQWQKRESNALVPLPSFWDKEISRQDPNRMPSNDVIQPERMRETKKPRIKTFAKKSPTKKKKDYLQYRCNMMGFADAMQLYKPTIQQRQDICDELAKTPFWSLLKVYMDDILITTDRKKKSGMDLIKIMQCYNSKEQKIKFGDNEAKGITNDDVVQIFGLNNRGVELPNTDKSTKHGKEDPFVDKYFKHAKVVKRKQLIEAYEKSLLDQSPQGAKDTTSIICAHLIQSLLFANSGTYITWSFLKICGELDEINKYNWAKGVKDYLLKMINKAQKKKKDRGEEPTISGCTVFVLYWICLHTNVVKTVKGRENMIPAIARWDTSMIHKAIKDVPVEQIKIDGVIPCAQPQEESSKKKQEKTRTKKRKQSDVIPYAQPEDDKLDDHSHQKEEANKDEMAEVDKNLKKKKNKQKRKQNDEEHESININEAQAQFDQLCKEEMSKLDAIHQRYIVGMDRTLSVDLFNEFKSARSIDQKRYLTFKTMMAYALDSSNKECVALRESNKMLNHEMKKILRQEELDKKKVNALNADLLSLQTKNSAASLKINEQLNEIGALRKKLEEKEAKMPGLNASVHELQEECNQTASDSKVQSPLGDEIIKKANFPIPHSLSDEIAELEASKGAESSADSKEIPKAISPVNSKAASEDMSAEGKVKVFDITNTSET</sequence>
<dbReference type="PANTHER" id="PTHR34835">
    <property type="entry name" value="OS07G0283600 PROTEIN-RELATED"/>
    <property type="match status" value="1"/>
</dbReference>
<protein>
    <recommendedName>
        <fullName evidence="5">Aminotransferase-like plant mobile domain-containing protein</fullName>
    </recommendedName>
</protein>
<feature type="coiled-coil region" evidence="1">
    <location>
        <begin position="825"/>
        <end position="859"/>
    </location>
</feature>
<evidence type="ECO:0000313" key="3">
    <source>
        <dbReference type="EMBL" id="RXH98038.1"/>
    </source>
</evidence>
<feature type="region of interest" description="Disordered" evidence="2">
    <location>
        <begin position="169"/>
        <end position="208"/>
    </location>
</feature>
<feature type="region of interest" description="Disordered" evidence="2">
    <location>
        <begin position="627"/>
        <end position="706"/>
    </location>
</feature>
<organism evidence="3 4">
    <name type="scientific">Malus domestica</name>
    <name type="common">Apple</name>
    <name type="synonym">Pyrus malus</name>
    <dbReference type="NCBI Taxonomy" id="3750"/>
    <lineage>
        <taxon>Eukaryota</taxon>
        <taxon>Viridiplantae</taxon>
        <taxon>Streptophyta</taxon>
        <taxon>Embryophyta</taxon>
        <taxon>Tracheophyta</taxon>
        <taxon>Spermatophyta</taxon>
        <taxon>Magnoliopsida</taxon>
        <taxon>eudicotyledons</taxon>
        <taxon>Gunneridae</taxon>
        <taxon>Pentapetalae</taxon>
        <taxon>rosids</taxon>
        <taxon>fabids</taxon>
        <taxon>Rosales</taxon>
        <taxon>Rosaceae</taxon>
        <taxon>Amygdaloideae</taxon>
        <taxon>Maleae</taxon>
        <taxon>Malus</taxon>
    </lineage>
</organism>
<feature type="compositionally biased region" description="Polar residues" evidence="2">
    <location>
        <begin position="186"/>
        <end position="208"/>
    </location>
</feature>
<feature type="region of interest" description="Disordered" evidence="2">
    <location>
        <begin position="896"/>
        <end position="944"/>
    </location>
</feature>
<dbReference type="EMBL" id="RDQH01000331">
    <property type="protein sequence ID" value="RXH98038.1"/>
    <property type="molecule type" value="Genomic_DNA"/>
</dbReference>
<keyword evidence="1" id="KW-0175">Coiled coil</keyword>
<dbReference type="PANTHER" id="PTHR34835:SF81">
    <property type="entry name" value="OS06G0475900 PROTEIN"/>
    <property type="match status" value="1"/>
</dbReference>
<gene>
    <name evidence="3" type="ORF">DVH24_010363</name>
</gene>
<accession>A0A498JQI1</accession>
<comment type="caution">
    <text evidence="3">The sequence shown here is derived from an EMBL/GenBank/DDBJ whole genome shotgun (WGS) entry which is preliminary data.</text>
</comment>
<evidence type="ECO:0000313" key="4">
    <source>
        <dbReference type="Proteomes" id="UP000290289"/>
    </source>
</evidence>
<evidence type="ECO:0000256" key="2">
    <source>
        <dbReference type="SAM" id="MobiDB-lite"/>
    </source>
</evidence>
<feature type="region of interest" description="Disordered" evidence="2">
    <location>
        <begin position="29"/>
        <end position="49"/>
    </location>
</feature>
<reference evidence="3 4" key="1">
    <citation type="submission" date="2018-10" db="EMBL/GenBank/DDBJ databases">
        <title>A high-quality apple genome assembly.</title>
        <authorList>
            <person name="Hu J."/>
        </authorList>
    </citation>
    <scope>NUCLEOTIDE SEQUENCE [LARGE SCALE GENOMIC DNA]</scope>
    <source>
        <strain evidence="4">cv. HFTH1</strain>
        <tissue evidence="3">Young leaf</tissue>
    </source>
</reference>
<feature type="compositionally biased region" description="Basic residues" evidence="2">
    <location>
        <begin position="638"/>
        <end position="648"/>
    </location>
</feature>
<proteinExistence type="predicted"/>
<dbReference type="Proteomes" id="UP000290289">
    <property type="component" value="Chromosome 5"/>
</dbReference>